<dbReference type="InterPro" id="IPR050311">
    <property type="entry name" value="ORC1/CDC6"/>
</dbReference>
<keyword evidence="4" id="KW-0067">ATP-binding</keyword>
<accession>A0A6M3L5U8</accession>
<dbReference type="AlphaFoldDB" id="A0A6M3L5U8"/>
<organism evidence="6">
    <name type="scientific">viral metagenome</name>
    <dbReference type="NCBI Taxonomy" id="1070528"/>
    <lineage>
        <taxon>unclassified sequences</taxon>
        <taxon>metagenomes</taxon>
        <taxon>organismal metagenomes</taxon>
    </lineage>
</organism>
<dbReference type="PANTHER" id="PTHR10763:SF26">
    <property type="entry name" value="CELL DIVISION CONTROL PROTEIN 6 HOMOLOG"/>
    <property type="match status" value="1"/>
</dbReference>
<dbReference type="HAMAP" id="MF_01407">
    <property type="entry name" value="ORC1_type_DNA_replic_protein"/>
    <property type="match status" value="1"/>
</dbReference>
<dbReference type="InterPro" id="IPR027417">
    <property type="entry name" value="P-loop_NTPase"/>
</dbReference>
<keyword evidence="2" id="KW-0235">DNA replication</keyword>
<dbReference type="Pfam" id="PF22703">
    <property type="entry name" value="Cdc6_lid"/>
    <property type="match status" value="1"/>
</dbReference>
<dbReference type="PANTHER" id="PTHR10763">
    <property type="entry name" value="CELL DIVISION CONTROL PROTEIN 6-RELATED"/>
    <property type="match status" value="1"/>
</dbReference>
<gene>
    <name evidence="6" type="ORF">MM415B02591_0005</name>
</gene>
<comment type="similarity">
    <text evidence="1">Belongs to the CDC6/cdc18 family.</text>
</comment>
<name>A0A6M3L5U8_9ZZZZ</name>
<dbReference type="Pfam" id="PF09079">
    <property type="entry name" value="WHD_Cdc6"/>
    <property type="match status" value="1"/>
</dbReference>
<dbReference type="InterPro" id="IPR014277">
    <property type="entry name" value="Orc1/Cdc6_arc"/>
</dbReference>
<dbReference type="InterPro" id="IPR055237">
    <property type="entry name" value="Cdc6_lid"/>
</dbReference>
<dbReference type="CDD" id="cd08768">
    <property type="entry name" value="Cdc6_C"/>
    <property type="match status" value="1"/>
</dbReference>
<keyword evidence="3" id="KW-0547">Nucleotide-binding</keyword>
<evidence type="ECO:0000256" key="2">
    <source>
        <dbReference type="ARBA" id="ARBA00022705"/>
    </source>
</evidence>
<dbReference type="GO" id="GO:0006260">
    <property type="term" value="P:DNA replication"/>
    <property type="evidence" value="ECO:0007669"/>
    <property type="project" value="UniProtKB-KW"/>
</dbReference>
<evidence type="ECO:0000256" key="1">
    <source>
        <dbReference type="ARBA" id="ARBA00006184"/>
    </source>
</evidence>
<evidence type="ECO:0000256" key="3">
    <source>
        <dbReference type="ARBA" id="ARBA00022741"/>
    </source>
</evidence>
<dbReference type="SUPFAM" id="SSF52540">
    <property type="entry name" value="P-loop containing nucleoside triphosphate hydrolases"/>
    <property type="match status" value="1"/>
</dbReference>
<dbReference type="EMBL" id="MT142829">
    <property type="protein sequence ID" value="QJA89192.1"/>
    <property type="molecule type" value="Genomic_DNA"/>
</dbReference>
<dbReference type="InterPro" id="IPR036388">
    <property type="entry name" value="WH-like_DNA-bd_sf"/>
</dbReference>
<dbReference type="InterPro" id="IPR036390">
    <property type="entry name" value="WH_DNA-bd_sf"/>
</dbReference>
<evidence type="ECO:0000256" key="4">
    <source>
        <dbReference type="ARBA" id="ARBA00022840"/>
    </source>
</evidence>
<dbReference type="SUPFAM" id="SSF46785">
    <property type="entry name" value="Winged helix' DNA-binding domain"/>
    <property type="match status" value="1"/>
</dbReference>
<reference evidence="6" key="1">
    <citation type="submission" date="2020-03" db="EMBL/GenBank/DDBJ databases">
        <title>The deep terrestrial virosphere.</title>
        <authorList>
            <person name="Holmfeldt K."/>
            <person name="Nilsson E."/>
            <person name="Simone D."/>
            <person name="Lopez-Fernandez M."/>
            <person name="Wu X."/>
            <person name="de Brujin I."/>
            <person name="Lundin D."/>
            <person name="Andersson A."/>
            <person name="Bertilsson S."/>
            <person name="Dopson M."/>
        </authorList>
    </citation>
    <scope>NUCLEOTIDE SEQUENCE</scope>
    <source>
        <strain evidence="6">MM415B02591</strain>
    </source>
</reference>
<dbReference type="SMART" id="SM01074">
    <property type="entry name" value="Cdc6_C"/>
    <property type="match status" value="1"/>
</dbReference>
<dbReference type="Gene3D" id="1.10.8.60">
    <property type="match status" value="1"/>
</dbReference>
<feature type="domain" description="Cdc6 C-terminal" evidence="5">
    <location>
        <begin position="298"/>
        <end position="386"/>
    </location>
</feature>
<dbReference type="Gene3D" id="1.10.10.10">
    <property type="entry name" value="Winged helix-like DNA-binding domain superfamily/Winged helix DNA-binding domain"/>
    <property type="match status" value="1"/>
</dbReference>
<dbReference type="NCBIfam" id="TIGR02928">
    <property type="entry name" value="orc1/cdc6 family replication initiation protein"/>
    <property type="match status" value="1"/>
</dbReference>
<protein>
    <submittedName>
        <fullName evidence="6">Putative celldivision control protein</fullName>
    </submittedName>
</protein>
<dbReference type="InterPro" id="IPR041664">
    <property type="entry name" value="AAA_16"/>
</dbReference>
<dbReference type="Pfam" id="PF13191">
    <property type="entry name" value="AAA_16"/>
    <property type="match status" value="1"/>
</dbReference>
<sequence length="398" mass="45356">MASEGINIPIIKDASTFTGQYIPSQILHRDDEIKALSFRMNRPLSGQPVKSTLIQGMSGTGKTLITRHVAEQLSNLTKEVRVCYIRLRGATTEYKAINKISQALTNTEYPGHTSVYIYNRIFDYIKQSPEKFMVFIFDEVDGIEKGYDNFLDAFLRPHENQDLEDKEVSAIYISNNTKFPQDLPVGTRSSWDCIDKLTFERYNASQLRDILTERADKGLSDGTYNESVIPLCAALGAQEHGDARRTIELLGKSAELAQNEDAQIIEESHVNKAWGHIEYDRPAQQINALPLQNKAIALAMVMDTEKRLKTKTDDRKGLTTTTIYVEYKKICQDLDIRVLTQRRVRDILEEFASLELVDSHIEYKGRYGRLLHVDLTTPHDIVKGILTVDPNFSRYKCK</sequence>
<evidence type="ECO:0000259" key="5">
    <source>
        <dbReference type="SMART" id="SM01074"/>
    </source>
</evidence>
<proteinExistence type="inferred from homology"/>
<evidence type="ECO:0000313" key="6">
    <source>
        <dbReference type="EMBL" id="QJA89192.1"/>
    </source>
</evidence>
<dbReference type="GO" id="GO:0005524">
    <property type="term" value="F:ATP binding"/>
    <property type="evidence" value="ECO:0007669"/>
    <property type="project" value="UniProtKB-KW"/>
</dbReference>
<dbReference type="Gene3D" id="3.40.50.300">
    <property type="entry name" value="P-loop containing nucleotide triphosphate hydrolases"/>
    <property type="match status" value="1"/>
</dbReference>
<dbReference type="FunFam" id="1.10.8.60:FF:000073">
    <property type="entry name" value="ORC1-type DNA replication protein"/>
    <property type="match status" value="1"/>
</dbReference>
<dbReference type="InterPro" id="IPR015163">
    <property type="entry name" value="Cdc6_C"/>
</dbReference>